<organism evidence="10">
    <name type="scientific">marine metagenome</name>
    <dbReference type="NCBI Taxonomy" id="408172"/>
    <lineage>
        <taxon>unclassified sequences</taxon>
        <taxon>metagenomes</taxon>
        <taxon>ecological metagenomes</taxon>
    </lineage>
</organism>
<dbReference type="InterPro" id="IPR050093">
    <property type="entry name" value="ABC_SmlMolc_Importer"/>
</dbReference>
<feature type="domain" description="ABC transporter" evidence="9">
    <location>
        <begin position="1"/>
        <end position="229"/>
    </location>
</feature>
<dbReference type="InterPro" id="IPR003593">
    <property type="entry name" value="AAA+_ATPase"/>
</dbReference>
<dbReference type="InterPro" id="IPR027417">
    <property type="entry name" value="P-loop_NTPase"/>
</dbReference>
<keyword evidence="2" id="KW-1003">Cell membrane</keyword>
<reference evidence="10" key="1">
    <citation type="submission" date="2018-05" db="EMBL/GenBank/DDBJ databases">
        <authorList>
            <person name="Lanie J.A."/>
            <person name="Ng W.-L."/>
            <person name="Kazmierczak K.M."/>
            <person name="Andrzejewski T.M."/>
            <person name="Davidsen T.M."/>
            <person name="Wayne K.J."/>
            <person name="Tettelin H."/>
            <person name="Glass J.I."/>
            <person name="Rusch D."/>
            <person name="Podicherti R."/>
            <person name="Tsui H.-C.T."/>
            <person name="Winkler M.E."/>
        </authorList>
    </citation>
    <scope>NUCLEOTIDE SEQUENCE</scope>
</reference>
<evidence type="ECO:0000256" key="3">
    <source>
        <dbReference type="ARBA" id="ARBA00022496"/>
    </source>
</evidence>
<dbReference type="PANTHER" id="PTHR42781:SF4">
    <property type="entry name" value="SPERMIDINE_PUTRESCINE IMPORT ATP-BINDING PROTEIN POTA"/>
    <property type="match status" value="1"/>
</dbReference>
<dbReference type="PROSITE" id="PS00211">
    <property type="entry name" value="ABC_TRANSPORTER_1"/>
    <property type="match status" value="1"/>
</dbReference>
<protein>
    <recommendedName>
        <fullName evidence="9">ABC transporter domain-containing protein</fullName>
    </recommendedName>
</protein>
<evidence type="ECO:0000256" key="2">
    <source>
        <dbReference type="ARBA" id="ARBA00022475"/>
    </source>
</evidence>
<dbReference type="InterPro" id="IPR003439">
    <property type="entry name" value="ABC_transporter-like_ATP-bd"/>
</dbReference>
<evidence type="ECO:0000259" key="9">
    <source>
        <dbReference type="PROSITE" id="PS50893"/>
    </source>
</evidence>
<dbReference type="FunFam" id="3.40.50.300:FF:000425">
    <property type="entry name" value="Probable ABC transporter, ATP-binding subunit"/>
    <property type="match status" value="1"/>
</dbReference>
<dbReference type="AlphaFoldDB" id="A0A381PII9"/>
<evidence type="ECO:0000256" key="7">
    <source>
        <dbReference type="ARBA" id="ARBA00023065"/>
    </source>
</evidence>
<sequence length="326" mass="34275">VEGLTLAFDSVPVLDGIDLEVAEGEVVVLLGPSGCGKSTLLRAIAGLERPSAGRVWWGDEDLTVAATHQRGMGLMFQDHALFPHRDVAGNVEFGLRVAGMPADQRAHRVRRALDLVGLPGFGDRRVDTLSGGEAQRVALARSLAAGPRLLMLDEPLGSLDRALRERLTAELGTLLRRLGQAVVHVTHDHDEAFALADRIAVMGGGRLVRVGTPAEVWADPRSVHAARCLGHENLIDLDGDGGCSLGRLGDGPGTVLVRGDRLVVRPASPAGGLVGEVRRTSIRGGRTLLDLDVAGVAIRAWWDGPATVGDRVELVLADGAVVPLAG</sequence>
<dbReference type="SMART" id="SM00382">
    <property type="entry name" value="AAA"/>
    <property type="match status" value="1"/>
</dbReference>
<dbReference type="SUPFAM" id="SSF52540">
    <property type="entry name" value="P-loop containing nucleoside triphosphate hydrolases"/>
    <property type="match status" value="1"/>
</dbReference>
<dbReference type="GO" id="GO:0016887">
    <property type="term" value="F:ATP hydrolysis activity"/>
    <property type="evidence" value="ECO:0007669"/>
    <property type="project" value="InterPro"/>
</dbReference>
<dbReference type="InterPro" id="IPR017871">
    <property type="entry name" value="ABC_transporter-like_CS"/>
</dbReference>
<name>A0A381PII9_9ZZZZ</name>
<proteinExistence type="predicted"/>
<dbReference type="GO" id="GO:0005524">
    <property type="term" value="F:ATP binding"/>
    <property type="evidence" value="ECO:0007669"/>
    <property type="project" value="UniProtKB-KW"/>
</dbReference>
<keyword evidence="6" id="KW-0408">Iron</keyword>
<evidence type="ECO:0000256" key="4">
    <source>
        <dbReference type="ARBA" id="ARBA00022741"/>
    </source>
</evidence>
<dbReference type="InterPro" id="IPR015853">
    <property type="entry name" value="ABC_transpr_FbpC"/>
</dbReference>
<keyword evidence="5" id="KW-0067">ATP-binding</keyword>
<dbReference type="GO" id="GO:0015408">
    <property type="term" value="F:ABC-type ferric iron transporter activity"/>
    <property type="evidence" value="ECO:0007669"/>
    <property type="project" value="InterPro"/>
</dbReference>
<keyword evidence="3" id="KW-0410">Iron transport</keyword>
<dbReference type="PROSITE" id="PS50893">
    <property type="entry name" value="ABC_TRANSPORTER_2"/>
    <property type="match status" value="1"/>
</dbReference>
<dbReference type="GO" id="GO:0016020">
    <property type="term" value="C:membrane"/>
    <property type="evidence" value="ECO:0007669"/>
    <property type="project" value="InterPro"/>
</dbReference>
<feature type="non-terminal residue" evidence="10">
    <location>
        <position position="1"/>
    </location>
</feature>
<accession>A0A381PII9</accession>
<keyword evidence="8" id="KW-0472">Membrane</keyword>
<evidence type="ECO:0000256" key="1">
    <source>
        <dbReference type="ARBA" id="ARBA00022448"/>
    </source>
</evidence>
<dbReference type="CDD" id="cd03259">
    <property type="entry name" value="ABC_Carb_Solutes_like"/>
    <property type="match status" value="1"/>
</dbReference>
<evidence type="ECO:0000256" key="6">
    <source>
        <dbReference type="ARBA" id="ARBA00023004"/>
    </source>
</evidence>
<dbReference type="Pfam" id="PF00005">
    <property type="entry name" value="ABC_tran"/>
    <property type="match status" value="1"/>
</dbReference>
<dbReference type="PANTHER" id="PTHR42781">
    <property type="entry name" value="SPERMIDINE/PUTRESCINE IMPORT ATP-BINDING PROTEIN POTA"/>
    <property type="match status" value="1"/>
</dbReference>
<keyword evidence="4" id="KW-0547">Nucleotide-binding</keyword>
<evidence type="ECO:0000313" key="10">
    <source>
        <dbReference type="EMBL" id="SUZ66760.1"/>
    </source>
</evidence>
<keyword evidence="1" id="KW-0813">Transport</keyword>
<keyword evidence="7" id="KW-0406">Ion transport</keyword>
<dbReference type="Gene3D" id="3.40.50.300">
    <property type="entry name" value="P-loop containing nucleotide triphosphate hydrolases"/>
    <property type="match status" value="1"/>
</dbReference>
<evidence type="ECO:0000256" key="8">
    <source>
        <dbReference type="ARBA" id="ARBA00023136"/>
    </source>
</evidence>
<dbReference type="EMBL" id="UINC01000993">
    <property type="protein sequence ID" value="SUZ66760.1"/>
    <property type="molecule type" value="Genomic_DNA"/>
</dbReference>
<gene>
    <name evidence="10" type="ORF">METZ01_LOCUS19614</name>
</gene>
<evidence type="ECO:0000256" key="5">
    <source>
        <dbReference type="ARBA" id="ARBA00022840"/>
    </source>
</evidence>